<name>A0ACB8XT38_ARCLA</name>
<gene>
    <name evidence="1" type="ORF">L6452_39556</name>
</gene>
<comment type="caution">
    <text evidence="1">The sequence shown here is derived from an EMBL/GenBank/DDBJ whole genome shotgun (WGS) entry which is preliminary data.</text>
</comment>
<sequence length="70" mass="8325">MSIYILGQVYNIMFTLDIFRRNVDVFERDFPQRHLTVSSHHVREIIAKREMKDGRKRATTLQSSLSNNDQ</sequence>
<protein>
    <submittedName>
        <fullName evidence="1">Uncharacterized protein</fullName>
    </submittedName>
</protein>
<dbReference type="Proteomes" id="UP001055879">
    <property type="component" value="Linkage Group LG15"/>
</dbReference>
<reference evidence="2" key="1">
    <citation type="journal article" date="2022" name="Mol. Ecol. Resour.">
        <title>The genomes of chicory, endive, great burdock and yacon provide insights into Asteraceae palaeo-polyploidization history and plant inulin production.</title>
        <authorList>
            <person name="Fan W."/>
            <person name="Wang S."/>
            <person name="Wang H."/>
            <person name="Wang A."/>
            <person name="Jiang F."/>
            <person name="Liu H."/>
            <person name="Zhao H."/>
            <person name="Xu D."/>
            <person name="Zhang Y."/>
        </authorList>
    </citation>
    <scope>NUCLEOTIDE SEQUENCE [LARGE SCALE GENOMIC DNA]</scope>
    <source>
        <strain evidence="2">cv. Niubang</strain>
    </source>
</reference>
<proteinExistence type="predicted"/>
<evidence type="ECO:0000313" key="2">
    <source>
        <dbReference type="Proteomes" id="UP001055879"/>
    </source>
</evidence>
<accession>A0ACB8XT38</accession>
<organism evidence="1 2">
    <name type="scientific">Arctium lappa</name>
    <name type="common">Greater burdock</name>
    <name type="synonym">Lappa major</name>
    <dbReference type="NCBI Taxonomy" id="4217"/>
    <lineage>
        <taxon>Eukaryota</taxon>
        <taxon>Viridiplantae</taxon>
        <taxon>Streptophyta</taxon>
        <taxon>Embryophyta</taxon>
        <taxon>Tracheophyta</taxon>
        <taxon>Spermatophyta</taxon>
        <taxon>Magnoliopsida</taxon>
        <taxon>eudicotyledons</taxon>
        <taxon>Gunneridae</taxon>
        <taxon>Pentapetalae</taxon>
        <taxon>asterids</taxon>
        <taxon>campanulids</taxon>
        <taxon>Asterales</taxon>
        <taxon>Asteraceae</taxon>
        <taxon>Carduoideae</taxon>
        <taxon>Cardueae</taxon>
        <taxon>Arctiinae</taxon>
        <taxon>Arctium</taxon>
    </lineage>
</organism>
<keyword evidence="2" id="KW-1185">Reference proteome</keyword>
<evidence type="ECO:0000313" key="1">
    <source>
        <dbReference type="EMBL" id="KAI3673437.1"/>
    </source>
</evidence>
<dbReference type="EMBL" id="CM042061">
    <property type="protein sequence ID" value="KAI3673437.1"/>
    <property type="molecule type" value="Genomic_DNA"/>
</dbReference>
<reference evidence="1 2" key="2">
    <citation type="journal article" date="2022" name="Mol. Ecol. Resour.">
        <title>The genomes of chicory, endive, great burdock and yacon provide insights into Asteraceae paleo-polyploidization history and plant inulin production.</title>
        <authorList>
            <person name="Fan W."/>
            <person name="Wang S."/>
            <person name="Wang H."/>
            <person name="Wang A."/>
            <person name="Jiang F."/>
            <person name="Liu H."/>
            <person name="Zhao H."/>
            <person name="Xu D."/>
            <person name="Zhang Y."/>
        </authorList>
    </citation>
    <scope>NUCLEOTIDE SEQUENCE [LARGE SCALE GENOMIC DNA]</scope>
    <source>
        <strain evidence="2">cv. Niubang</strain>
    </source>
</reference>